<dbReference type="Gene3D" id="3.30.497.10">
    <property type="entry name" value="Antithrombin, subunit I, domain 2"/>
    <property type="match status" value="1"/>
</dbReference>
<evidence type="ECO:0000313" key="4">
    <source>
        <dbReference type="EMBL" id="KAK8884194.1"/>
    </source>
</evidence>
<dbReference type="InterPro" id="IPR023796">
    <property type="entry name" value="Serpin_dom"/>
</dbReference>
<dbReference type="EMBL" id="JAPFFF010000008">
    <property type="protein sequence ID" value="KAK8884194.1"/>
    <property type="molecule type" value="Genomic_DNA"/>
</dbReference>
<keyword evidence="5" id="KW-1185">Reference proteome</keyword>
<evidence type="ECO:0000256" key="1">
    <source>
        <dbReference type="ARBA" id="ARBA00009500"/>
    </source>
</evidence>
<dbReference type="InterPro" id="IPR036186">
    <property type="entry name" value="Serpin_sf"/>
</dbReference>
<evidence type="ECO:0000313" key="5">
    <source>
        <dbReference type="Proteomes" id="UP001470230"/>
    </source>
</evidence>
<gene>
    <name evidence="4" type="ORF">M9Y10_043300</name>
</gene>
<dbReference type="PANTHER" id="PTHR11461:SF211">
    <property type="entry name" value="GH10112P-RELATED"/>
    <property type="match status" value="1"/>
</dbReference>
<organism evidence="4 5">
    <name type="scientific">Tritrichomonas musculus</name>
    <dbReference type="NCBI Taxonomy" id="1915356"/>
    <lineage>
        <taxon>Eukaryota</taxon>
        <taxon>Metamonada</taxon>
        <taxon>Parabasalia</taxon>
        <taxon>Tritrichomonadida</taxon>
        <taxon>Tritrichomonadidae</taxon>
        <taxon>Tritrichomonas</taxon>
    </lineage>
</organism>
<dbReference type="InterPro" id="IPR000215">
    <property type="entry name" value="Serpin_fam"/>
</dbReference>
<dbReference type="PANTHER" id="PTHR11461">
    <property type="entry name" value="SERINE PROTEASE INHIBITOR, SERPIN"/>
    <property type="match status" value="1"/>
</dbReference>
<proteinExistence type="inferred from homology"/>
<sequence>MANLVDSLNKFGFETLQRTNTGNDIENTVFSPYSAFVCVAMSTSLFKNETRAEILKSLQIDPNISENEVLLKQLGELINKENTDKVSSSNRIWANQVLNFDPSTFAPNEKILGIPIEKTGFPQPGCNKINEEVNRTTKGMIPKLVEESDVGPDTAVVLLNAIYFKSDWEKKFDIDPSSNDPQNMNFTLANGTKTHVNMLKSFDRKLPYAEDDKFQVVSIPYLNNEYEFIIIVPKDSTAAGYNDLKELTYERLNNNLLSNLRTMKLDLRLPKFTIELKTVLNDVFNSLGLNRIFTNQAQCTDPNISYYVSSIIQKAKIILDENGTEAAAATGMMIMCMSLVIEPPKPQVFADHPFAYLLRNARTNSILFEGFVKNPTE</sequence>
<dbReference type="Pfam" id="PF00079">
    <property type="entry name" value="Serpin"/>
    <property type="match status" value="1"/>
</dbReference>
<dbReference type="SUPFAM" id="SSF56574">
    <property type="entry name" value="Serpins"/>
    <property type="match status" value="1"/>
</dbReference>
<evidence type="ECO:0000259" key="3">
    <source>
        <dbReference type="SMART" id="SM00093"/>
    </source>
</evidence>
<accession>A0ABR2JZB4</accession>
<comment type="caution">
    <text evidence="4">The sequence shown here is derived from an EMBL/GenBank/DDBJ whole genome shotgun (WGS) entry which is preliminary data.</text>
</comment>
<dbReference type="Gene3D" id="2.30.39.10">
    <property type="entry name" value="Alpha-1-antitrypsin, domain 1"/>
    <property type="match status" value="1"/>
</dbReference>
<dbReference type="SMART" id="SM00093">
    <property type="entry name" value="SERPIN"/>
    <property type="match status" value="1"/>
</dbReference>
<evidence type="ECO:0000256" key="2">
    <source>
        <dbReference type="RuleBase" id="RU000411"/>
    </source>
</evidence>
<protein>
    <recommendedName>
        <fullName evidence="3">Serpin domain-containing protein</fullName>
    </recommendedName>
</protein>
<comment type="similarity">
    <text evidence="1 2">Belongs to the serpin family.</text>
</comment>
<dbReference type="InterPro" id="IPR042185">
    <property type="entry name" value="Serpin_sf_2"/>
</dbReference>
<dbReference type="Proteomes" id="UP001470230">
    <property type="component" value="Unassembled WGS sequence"/>
</dbReference>
<dbReference type="CDD" id="cd00172">
    <property type="entry name" value="serpin"/>
    <property type="match status" value="1"/>
</dbReference>
<feature type="domain" description="Serpin" evidence="3">
    <location>
        <begin position="13"/>
        <end position="375"/>
    </location>
</feature>
<dbReference type="InterPro" id="IPR042178">
    <property type="entry name" value="Serpin_sf_1"/>
</dbReference>
<name>A0ABR2JZB4_9EUKA</name>
<reference evidence="4 5" key="1">
    <citation type="submission" date="2024-04" db="EMBL/GenBank/DDBJ databases">
        <title>Tritrichomonas musculus Genome.</title>
        <authorList>
            <person name="Alves-Ferreira E."/>
            <person name="Grigg M."/>
            <person name="Lorenzi H."/>
            <person name="Galac M."/>
        </authorList>
    </citation>
    <scope>NUCLEOTIDE SEQUENCE [LARGE SCALE GENOMIC DNA]</scope>
    <source>
        <strain evidence="4 5">EAF2021</strain>
    </source>
</reference>